<dbReference type="Proteomes" id="UP000009071">
    <property type="component" value="Chromosome"/>
</dbReference>
<dbReference type="OrthoDB" id="6049176at2"/>
<gene>
    <name evidence="2" type="ordered locus">DMR_29380</name>
</gene>
<protein>
    <recommendedName>
        <fullName evidence="1">DUF4376 domain-containing protein</fullName>
    </recommendedName>
</protein>
<dbReference type="AlphaFoldDB" id="C4XHQ5"/>
<dbReference type="RefSeq" id="WP_015861592.1">
    <property type="nucleotide sequence ID" value="NC_012796.1"/>
</dbReference>
<feature type="domain" description="DUF4376" evidence="1">
    <location>
        <begin position="52"/>
        <end position="161"/>
    </location>
</feature>
<proteinExistence type="predicted"/>
<reference evidence="2 3" key="1">
    <citation type="journal article" date="2009" name="Genome Res.">
        <title>Whole genome sequence of Desulfovibrio magneticus strain RS-1 revealed common gene clusters in magnetotactic bacteria.</title>
        <authorList>
            <person name="Nakazawa H."/>
            <person name="Arakaki A."/>
            <person name="Narita-Yamada S."/>
            <person name="Yashiro I."/>
            <person name="Jinno K."/>
            <person name="Aoki N."/>
            <person name="Tsuruyama A."/>
            <person name="Okamura Y."/>
            <person name="Tanikawa S."/>
            <person name="Fujita N."/>
            <person name="Takeyama H."/>
            <person name="Matsunaga T."/>
        </authorList>
    </citation>
    <scope>NUCLEOTIDE SEQUENCE [LARGE SCALE GENOMIC DNA]</scope>
    <source>
        <strain evidence="3">ATCC 700980 / DSM 13731 / RS-1</strain>
    </source>
</reference>
<evidence type="ECO:0000259" key="1">
    <source>
        <dbReference type="Pfam" id="PF14301"/>
    </source>
</evidence>
<accession>C4XHQ5</accession>
<dbReference type="STRING" id="573370.DMR_29380"/>
<dbReference type="InterPro" id="IPR025484">
    <property type="entry name" value="DUF4376"/>
</dbReference>
<sequence length="167" mass="18066">MRIFINNGSTIRSSEGADIPVDAQNGQYQQFLALEAAGEAVLVDDAGSTLEEIKTARMAKVTALRDQIRARGVAFGAARLAAMPEDQGTYGDSITYLSWKPEGTRIKWKAATGWIEVDLATLRTAAEVVGDFIEALFDAEHAHHVAINALTSVEAVRAYDITTGWPE</sequence>
<dbReference type="eggNOG" id="ENOG5030NH8">
    <property type="taxonomic scope" value="Bacteria"/>
</dbReference>
<evidence type="ECO:0000313" key="3">
    <source>
        <dbReference type="Proteomes" id="UP000009071"/>
    </source>
</evidence>
<dbReference type="KEGG" id="dma:DMR_29380"/>
<keyword evidence="3" id="KW-1185">Reference proteome</keyword>
<dbReference type="EMBL" id="AP010904">
    <property type="protein sequence ID" value="BAH76429.1"/>
    <property type="molecule type" value="Genomic_DNA"/>
</dbReference>
<name>C4XHQ5_SOLM1</name>
<dbReference type="Pfam" id="PF14301">
    <property type="entry name" value="DUF4376"/>
    <property type="match status" value="1"/>
</dbReference>
<evidence type="ECO:0000313" key="2">
    <source>
        <dbReference type="EMBL" id="BAH76429.1"/>
    </source>
</evidence>
<organism evidence="2 3">
    <name type="scientific">Solidesulfovibrio magneticus (strain ATCC 700980 / DSM 13731 / RS-1)</name>
    <name type="common">Desulfovibrio magneticus</name>
    <dbReference type="NCBI Taxonomy" id="573370"/>
    <lineage>
        <taxon>Bacteria</taxon>
        <taxon>Pseudomonadati</taxon>
        <taxon>Thermodesulfobacteriota</taxon>
        <taxon>Desulfovibrionia</taxon>
        <taxon>Desulfovibrionales</taxon>
        <taxon>Desulfovibrionaceae</taxon>
        <taxon>Solidesulfovibrio</taxon>
    </lineage>
</organism>
<dbReference type="HOGENOM" id="CLU_1591877_0_0_7"/>